<organism evidence="2 3">
    <name type="scientific">Cinchona calisaya</name>
    <dbReference type="NCBI Taxonomy" id="153742"/>
    <lineage>
        <taxon>Eukaryota</taxon>
        <taxon>Viridiplantae</taxon>
        <taxon>Streptophyta</taxon>
        <taxon>Embryophyta</taxon>
        <taxon>Tracheophyta</taxon>
        <taxon>Spermatophyta</taxon>
        <taxon>Magnoliopsida</taxon>
        <taxon>eudicotyledons</taxon>
        <taxon>Gunneridae</taxon>
        <taxon>Pentapetalae</taxon>
        <taxon>asterids</taxon>
        <taxon>lamiids</taxon>
        <taxon>Gentianales</taxon>
        <taxon>Rubiaceae</taxon>
        <taxon>Cinchonoideae</taxon>
        <taxon>Cinchoneae</taxon>
        <taxon>Cinchona</taxon>
    </lineage>
</organism>
<evidence type="ECO:0000313" key="2">
    <source>
        <dbReference type="EMBL" id="KAL3537488.1"/>
    </source>
</evidence>
<reference evidence="2 3" key="1">
    <citation type="submission" date="2024-11" db="EMBL/GenBank/DDBJ databases">
        <title>A near-complete genome assembly of Cinchona calisaya.</title>
        <authorList>
            <person name="Lian D.C."/>
            <person name="Zhao X.W."/>
            <person name="Wei L."/>
        </authorList>
    </citation>
    <scope>NUCLEOTIDE SEQUENCE [LARGE SCALE GENOMIC DNA]</scope>
    <source>
        <tissue evidence="2">Nenye</tissue>
    </source>
</reference>
<dbReference type="Proteomes" id="UP001630127">
    <property type="component" value="Unassembled WGS sequence"/>
</dbReference>
<dbReference type="EMBL" id="JBJUIK010000001">
    <property type="protein sequence ID" value="KAL3537488.1"/>
    <property type="molecule type" value="Genomic_DNA"/>
</dbReference>
<gene>
    <name evidence="2" type="ORF">ACH5RR_000854</name>
</gene>
<proteinExistence type="predicted"/>
<protein>
    <submittedName>
        <fullName evidence="2">Uncharacterized protein</fullName>
    </submittedName>
</protein>
<comment type="caution">
    <text evidence="2">The sequence shown here is derived from an EMBL/GenBank/DDBJ whole genome shotgun (WGS) entry which is preliminary data.</text>
</comment>
<accession>A0ABD3B1W8</accession>
<sequence length="159" mass="17549">MPQDCDKGVIPIRVLNGVAVVHAKTSLSLIEPYRAGVILERNSPFEQKHEVQENSFEKSVNHGRSNSSMRNTSPKIDPKDIKNIYVDTCNPTTSKKVGSLNSPKVVVPSESKDIIALGTQKQGSAIRMHAKTSMFADAKSFFVPTAYLVNVLKQKIRQV</sequence>
<feature type="compositionally biased region" description="Polar residues" evidence="1">
    <location>
        <begin position="61"/>
        <end position="74"/>
    </location>
</feature>
<evidence type="ECO:0000313" key="3">
    <source>
        <dbReference type="Proteomes" id="UP001630127"/>
    </source>
</evidence>
<keyword evidence="3" id="KW-1185">Reference proteome</keyword>
<feature type="region of interest" description="Disordered" evidence="1">
    <location>
        <begin position="49"/>
        <end position="77"/>
    </location>
</feature>
<name>A0ABD3B1W8_9GENT</name>
<evidence type="ECO:0000256" key="1">
    <source>
        <dbReference type="SAM" id="MobiDB-lite"/>
    </source>
</evidence>
<feature type="compositionally biased region" description="Basic and acidic residues" evidence="1">
    <location>
        <begin position="49"/>
        <end position="60"/>
    </location>
</feature>
<dbReference type="AlphaFoldDB" id="A0ABD3B1W8"/>